<evidence type="ECO:0000256" key="5">
    <source>
        <dbReference type="ARBA" id="ARBA00023242"/>
    </source>
</evidence>
<evidence type="ECO:0000313" key="10">
    <source>
        <dbReference type="EMBL" id="KAG5603253.1"/>
    </source>
</evidence>
<organism evidence="10 11">
    <name type="scientific">Solanum commersonii</name>
    <name type="common">Commerson's wild potato</name>
    <name type="synonym">Commerson's nightshade</name>
    <dbReference type="NCBI Taxonomy" id="4109"/>
    <lineage>
        <taxon>Eukaryota</taxon>
        <taxon>Viridiplantae</taxon>
        <taxon>Streptophyta</taxon>
        <taxon>Embryophyta</taxon>
        <taxon>Tracheophyta</taxon>
        <taxon>Spermatophyta</taxon>
        <taxon>Magnoliopsida</taxon>
        <taxon>eudicotyledons</taxon>
        <taxon>Gunneridae</taxon>
        <taxon>Pentapetalae</taxon>
        <taxon>asterids</taxon>
        <taxon>lamiids</taxon>
        <taxon>Solanales</taxon>
        <taxon>Solanaceae</taxon>
        <taxon>Solanoideae</taxon>
        <taxon>Solaneae</taxon>
        <taxon>Solanum</taxon>
    </lineage>
</organism>
<keyword evidence="11" id="KW-1185">Reference proteome</keyword>
<dbReference type="Gene3D" id="3.40.50.300">
    <property type="entry name" value="P-loop containing nucleotide triphosphate hydrolases"/>
    <property type="match status" value="2"/>
</dbReference>
<keyword evidence="5" id="KW-0539">Nucleus</keyword>
<keyword evidence="8" id="KW-0472">Membrane</keyword>
<keyword evidence="8" id="KW-0812">Transmembrane</keyword>
<feature type="domain" description="CP-type G" evidence="9">
    <location>
        <begin position="139"/>
        <end position="446"/>
    </location>
</feature>
<evidence type="ECO:0000256" key="8">
    <source>
        <dbReference type="SAM" id="Phobius"/>
    </source>
</evidence>
<keyword evidence="3 6" id="KW-0175">Coiled coil</keyword>
<dbReference type="GO" id="GO:0005525">
    <property type="term" value="F:GTP binding"/>
    <property type="evidence" value="ECO:0007669"/>
    <property type="project" value="UniProtKB-KW"/>
</dbReference>
<evidence type="ECO:0000256" key="4">
    <source>
        <dbReference type="ARBA" id="ARBA00023134"/>
    </source>
</evidence>
<feature type="region of interest" description="Disordered" evidence="7">
    <location>
        <begin position="610"/>
        <end position="687"/>
    </location>
</feature>
<gene>
    <name evidence="10" type="ORF">H5410_034623</name>
</gene>
<dbReference type="Pfam" id="PF08701">
    <property type="entry name" value="GN3L_Grn1"/>
    <property type="match status" value="1"/>
</dbReference>
<feature type="compositionally biased region" description="Basic residues" evidence="7">
    <location>
        <begin position="663"/>
        <end position="675"/>
    </location>
</feature>
<dbReference type="PRINTS" id="PR00326">
    <property type="entry name" value="GTP1OBG"/>
</dbReference>
<comment type="caution">
    <text evidence="10">The sequence shown here is derived from an EMBL/GenBank/DDBJ whole genome shotgun (WGS) entry which is preliminary data.</text>
</comment>
<dbReference type="InterPro" id="IPR006073">
    <property type="entry name" value="GTP-bd"/>
</dbReference>
<dbReference type="FunFam" id="3.40.50.300:FF:000493">
    <property type="entry name" value="Guanine nucleotide-binding protein-like 3-like protein"/>
    <property type="match status" value="1"/>
</dbReference>
<name>A0A9J5YTV5_SOLCO</name>
<dbReference type="OrthoDB" id="444945at2759"/>
<protein>
    <recommendedName>
        <fullName evidence="9">CP-type G domain-containing protein</fullName>
    </recommendedName>
</protein>
<dbReference type="PANTHER" id="PTHR11089:SF30">
    <property type="entry name" value="GUANINE NUCLEOTIDE-BINDING PROTEIN-LIKE 3 HOMOLOG"/>
    <property type="match status" value="1"/>
</dbReference>
<proteinExistence type="predicted"/>
<feature type="compositionally biased region" description="Polar residues" evidence="7">
    <location>
        <begin position="611"/>
        <end position="621"/>
    </location>
</feature>
<reference evidence="10 11" key="1">
    <citation type="submission" date="2020-09" db="EMBL/GenBank/DDBJ databases">
        <title>De no assembly of potato wild relative species, Solanum commersonii.</title>
        <authorList>
            <person name="Cho K."/>
        </authorList>
    </citation>
    <scope>NUCLEOTIDE SEQUENCE [LARGE SCALE GENOMIC DNA]</scope>
    <source>
        <strain evidence="10">LZ3.2</strain>
        <tissue evidence="10">Leaf</tissue>
    </source>
</reference>
<dbReference type="Proteomes" id="UP000824120">
    <property type="component" value="Chromosome 6"/>
</dbReference>
<dbReference type="Gene3D" id="1.10.1580.10">
    <property type="match status" value="1"/>
</dbReference>
<evidence type="ECO:0000256" key="3">
    <source>
        <dbReference type="ARBA" id="ARBA00023054"/>
    </source>
</evidence>
<feature type="transmembrane region" description="Helical" evidence="8">
    <location>
        <begin position="262"/>
        <end position="283"/>
    </location>
</feature>
<dbReference type="InterPro" id="IPR030378">
    <property type="entry name" value="G_CP_dom"/>
</dbReference>
<feature type="compositionally biased region" description="Basic residues" evidence="7">
    <location>
        <begin position="24"/>
        <end position="44"/>
    </location>
</feature>
<feature type="region of interest" description="Disordered" evidence="7">
    <location>
        <begin position="24"/>
        <end position="58"/>
    </location>
</feature>
<evidence type="ECO:0000259" key="9">
    <source>
        <dbReference type="PROSITE" id="PS51721"/>
    </source>
</evidence>
<evidence type="ECO:0000313" key="11">
    <source>
        <dbReference type="Proteomes" id="UP000824120"/>
    </source>
</evidence>
<dbReference type="PROSITE" id="PS51721">
    <property type="entry name" value="G_CP"/>
    <property type="match status" value="1"/>
</dbReference>
<dbReference type="InterPro" id="IPR014813">
    <property type="entry name" value="Gnl3_N_dom"/>
</dbReference>
<evidence type="ECO:0000256" key="6">
    <source>
        <dbReference type="SAM" id="Coils"/>
    </source>
</evidence>
<dbReference type="SUPFAM" id="SSF52540">
    <property type="entry name" value="P-loop containing nucleoside triphosphate hydrolases"/>
    <property type="match status" value="1"/>
</dbReference>
<keyword evidence="2" id="KW-0547">Nucleotide-binding</keyword>
<dbReference type="FunFam" id="1.10.1580.10:FF:000002">
    <property type="entry name" value="Guanine nucleotide-binding protein-like 3 (nucleolar)-like"/>
    <property type="match status" value="1"/>
</dbReference>
<accession>A0A9J5YTV5</accession>
<feature type="coiled-coil region" evidence="6">
    <location>
        <begin position="64"/>
        <end position="92"/>
    </location>
</feature>
<keyword evidence="4" id="KW-0342">GTP-binding</keyword>
<sequence length="729" mass="81535">MVKKSKKSKSKRVSLKQKHKIIRKVKEHHKKKAKEAKKLGINKKTKVEKDPGIPNDWPFKEQELKALEARRARALEELEQKKAARKERAKKRKLGLVEDDDVNELADMASGEQNFMEGKGNNDSTNFVKIRENSERAFYKELVKVIDASDVILEVLDARDPLGTRCLDMEKMVMKSGPGKHLVLLLNKIDLVPREAAEKWLKYLREELPAVAFKCSTQEQKSNLGWKSSKAGKTTNILQTSDCLGAENLIKLLKNYSRSHEVLLGSISLVGSHLFILLLSFGISIGTSTAMFCAQTVLSCFIIGCTRKLIDSNMGFSVNQVHCSIPLKRIHGFEDLFYFDCQPNTAPFIGGNKTSYAQLRLAVAISRAVSIAFQRRRSPWCEPPIKKSITVGVIGLPNVGKSSLINSLKRSHVVNAGATPGLTRSMQEVQLDKNVKLLDCPGIVMLRSSTENDAAIALRNCKRIEKLDDPVGPVKEILKLCPSSMLVTIYKVPSFDSVDDFLQKVATVRGRLKKGGIVDTDAAARIVLHDWNEGKIPYYTMPPSRNEGEHSEVKIVSELGKEFNVDEVYGSESSIIGSLKSVDDFLPVEVPSNLPVNFDETMLEDNLEKPVTQSDNATDNHVNNDRDASMDAGEDDAGRTSVKSASSRQNEKLYTEEGMLNTKLRKAEKKRRKKDRASTTSDMMDGDYDFKVDYFKKESAMDDAEDDMTPNESKKNRFELPSGNELDNE</sequence>
<dbReference type="EMBL" id="JACXVP010000006">
    <property type="protein sequence ID" value="KAG5603253.1"/>
    <property type="molecule type" value="Genomic_DNA"/>
</dbReference>
<evidence type="ECO:0000256" key="1">
    <source>
        <dbReference type="ARBA" id="ARBA00004123"/>
    </source>
</evidence>
<evidence type="ECO:0000256" key="2">
    <source>
        <dbReference type="ARBA" id="ARBA00022741"/>
    </source>
</evidence>
<dbReference type="CDD" id="cd04178">
    <property type="entry name" value="Nucleostemin_like"/>
    <property type="match status" value="1"/>
</dbReference>
<dbReference type="AlphaFoldDB" id="A0A9J5YTV5"/>
<comment type="subcellular location">
    <subcellularLocation>
        <location evidence="1">Nucleus</location>
    </subcellularLocation>
</comment>
<dbReference type="InterPro" id="IPR050755">
    <property type="entry name" value="TRAFAC_YlqF/YawG_RiboMat"/>
</dbReference>
<keyword evidence="8" id="KW-1133">Transmembrane helix</keyword>
<dbReference type="InterPro" id="IPR027417">
    <property type="entry name" value="P-loop_NTPase"/>
</dbReference>
<dbReference type="InterPro" id="IPR023179">
    <property type="entry name" value="GTP-bd_ortho_bundle_sf"/>
</dbReference>
<evidence type="ECO:0000256" key="7">
    <source>
        <dbReference type="SAM" id="MobiDB-lite"/>
    </source>
</evidence>
<dbReference type="Pfam" id="PF01926">
    <property type="entry name" value="MMR_HSR1"/>
    <property type="match status" value="1"/>
</dbReference>
<feature type="region of interest" description="Disordered" evidence="7">
    <location>
        <begin position="700"/>
        <end position="729"/>
    </location>
</feature>
<dbReference type="GO" id="GO:0005730">
    <property type="term" value="C:nucleolus"/>
    <property type="evidence" value="ECO:0007669"/>
    <property type="project" value="TreeGrafter"/>
</dbReference>
<dbReference type="PANTHER" id="PTHR11089">
    <property type="entry name" value="GTP-BINDING PROTEIN-RELATED"/>
    <property type="match status" value="1"/>
</dbReference>